<feature type="compositionally biased region" description="Acidic residues" evidence="1">
    <location>
        <begin position="1"/>
        <end position="11"/>
    </location>
</feature>
<reference evidence="2" key="1">
    <citation type="journal article" date="2021" name="Front. Plant Sci.">
        <title>Chromosome-Scale Genome Assembly for Chinese Sour Jujube and Insights Into Its Genome Evolution and Domestication Signature.</title>
        <authorList>
            <person name="Shen L.-Y."/>
            <person name="Luo H."/>
            <person name="Wang X.-L."/>
            <person name="Wang X.-M."/>
            <person name="Qiu X.-J."/>
            <person name="Liu H."/>
            <person name="Zhou S.-S."/>
            <person name="Jia K.-H."/>
            <person name="Nie S."/>
            <person name="Bao Y.-T."/>
            <person name="Zhang R.-G."/>
            <person name="Yun Q.-Z."/>
            <person name="Chai Y.-H."/>
            <person name="Lu J.-Y."/>
            <person name="Li Y."/>
            <person name="Zhao S.-W."/>
            <person name="Mao J.-F."/>
            <person name="Jia S.-G."/>
            <person name="Mao Y.-M."/>
        </authorList>
    </citation>
    <scope>NUCLEOTIDE SEQUENCE</scope>
    <source>
        <strain evidence="2">AT0</strain>
        <tissue evidence="2">Leaf</tissue>
    </source>
</reference>
<sequence length="157" mass="18174">MDPINIDEDSIETPTKVGATTNNTKSIEETDMKKKTKGLYVGKGEKRKLRSPAWNLIELCHLVRIKRNILSVIIKHELPFNLVEYEGIRPIFSYVSANLKMPCRNAVKACMLRMFKTEKQKLHKLLDSVQARKGSDSFLRKMGTYMNLKFEKMLVRL</sequence>
<name>A0A978VXY8_ZIZJJ</name>
<organism evidence="2 3">
    <name type="scientific">Ziziphus jujuba var. spinosa</name>
    <dbReference type="NCBI Taxonomy" id="714518"/>
    <lineage>
        <taxon>Eukaryota</taxon>
        <taxon>Viridiplantae</taxon>
        <taxon>Streptophyta</taxon>
        <taxon>Embryophyta</taxon>
        <taxon>Tracheophyta</taxon>
        <taxon>Spermatophyta</taxon>
        <taxon>Magnoliopsida</taxon>
        <taxon>eudicotyledons</taxon>
        <taxon>Gunneridae</taxon>
        <taxon>Pentapetalae</taxon>
        <taxon>rosids</taxon>
        <taxon>fabids</taxon>
        <taxon>Rosales</taxon>
        <taxon>Rhamnaceae</taxon>
        <taxon>Paliureae</taxon>
        <taxon>Ziziphus</taxon>
    </lineage>
</organism>
<comment type="caution">
    <text evidence="2">The sequence shown here is derived from an EMBL/GenBank/DDBJ whole genome shotgun (WGS) entry which is preliminary data.</text>
</comment>
<accession>A0A978VXY8</accession>
<evidence type="ECO:0000313" key="2">
    <source>
        <dbReference type="EMBL" id="KAH7544572.1"/>
    </source>
</evidence>
<dbReference type="PANTHER" id="PTHR46481:SF6">
    <property type="entry name" value="ZINC FINGER BED DOMAIN-CONTAINING PROTEIN RICESLEEPER 2-LIKE"/>
    <property type="match status" value="1"/>
</dbReference>
<gene>
    <name evidence="2" type="ORF">FEM48_Zijuj01G0000100</name>
</gene>
<proteinExistence type="predicted"/>
<dbReference type="Proteomes" id="UP000813462">
    <property type="component" value="Unassembled WGS sequence"/>
</dbReference>
<protein>
    <submittedName>
        <fullName evidence="2">Uncharacterized protein</fullName>
    </submittedName>
</protein>
<dbReference type="EMBL" id="JAEACU010000001">
    <property type="protein sequence ID" value="KAH7544572.1"/>
    <property type="molecule type" value="Genomic_DNA"/>
</dbReference>
<dbReference type="AlphaFoldDB" id="A0A978VXY8"/>
<dbReference type="PANTHER" id="PTHR46481">
    <property type="entry name" value="ZINC FINGER BED DOMAIN-CONTAINING PROTEIN 4"/>
    <property type="match status" value="1"/>
</dbReference>
<evidence type="ECO:0000256" key="1">
    <source>
        <dbReference type="SAM" id="MobiDB-lite"/>
    </source>
</evidence>
<evidence type="ECO:0000313" key="3">
    <source>
        <dbReference type="Proteomes" id="UP000813462"/>
    </source>
</evidence>
<dbReference type="SUPFAM" id="SSF140996">
    <property type="entry name" value="Hermes dimerisation domain"/>
    <property type="match status" value="1"/>
</dbReference>
<feature type="region of interest" description="Disordered" evidence="1">
    <location>
        <begin position="1"/>
        <end position="21"/>
    </location>
</feature>
<dbReference type="InterPro" id="IPR052035">
    <property type="entry name" value="ZnF_BED_domain_contain"/>
</dbReference>